<gene>
    <name evidence="1" type="ORF">METZ01_LOCUS280510</name>
</gene>
<proteinExistence type="predicted"/>
<organism evidence="1">
    <name type="scientific">marine metagenome</name>
    <dbReference type="NCBI Taxonomy" id="408172"/>
    <lineage>
        <taxon>unclassified sequences</taxon>
        <taxon>metagenomes</taxon>
        <taxon>ecological metagenomes</taxon>
    </lineage>
</organism>
<accession>A0A382KTH7</accession>
<dbReference type="AlphaFoldDB" id="A0A382KTH7"/>
<protein>
    <recommendedName>
        <fullName evidence="2">THAP4-like heme-binding beta-barrel domain-containing protein</fullName>
    </recommendedName>
</protein>
<dbReference type="EMBL" id="UINC01082673">
    <property type="protein sequence ID" value="SVC27656.1"/>
    <property type="molecule type" value="Genomic_DNA"/>
</dbReference>
<name>A0A382KTH7_9ZZZZ</name>
<evidence type="ECO:0000313" key="1">
    <source>
        <dbReference type="EMBL" id="SVC27656.1"/>
    </source>
</evidence>
<sequence>MKKKINKKCFIVFILSGLLFSQSEANDALRDLSPYIGKWESKQSSYGLFEGLPDNTDIIYNVEYEWITDKSAILETWESTSLDGKQKINVGSIIYTLDPATNSIKTKHFGYDGNVYWSGNGWLEKETWIHMTPGGPTPWKTFRHHIEELTINGTHTRYTNEFQMSTDVDDQFESQFVNIFQNGKVITDQTKRTMKRVD</sequence>
<reference evidence="1" key="1">
    <citation type="submission" date="2018-05" db="EMBL/GenBank/DDBJ databases">
        <authorList>
            <person name="Lanie J.A."/>
            <person name="Ng W.-L."/>
            <person name="Kazmierczak K.M."/>
            <person name="Andrzejewski T.M."/>
            <person name="Davidsen T.M."/>
            <person name="Wayne K.J."/>
            <person name="Tettelin H."/>
            <person name="Glass J.I."/>
            <person name="Rusch D."/>
            <person name="Podicherti R."/>
            <person name="Tsui H.-C.T."/>
            <person name="Winkler M.E."/>
        </authorList>
    </citation>
    <scope>NUCLEOTIDE SEQUENCE</scope>
</reference>
<evidence type="ECO:0008006" key="2">
    <source>
        <dbReference type="Google" id="ProtNLM"/>
    </source>
</evidence>